<comment type="caution">
    <text evidence="2">The sequence shown here is derived from an EMBL/GenBank/DDBJ whole genome shotgun (WGS) entry which is preliminary data.</text>
</comment>
<dbReference type="RefSeq" id="WP_006444889.1">
    <property type="nucleotide sequence ID" value="NZ_CP036524.1"/>
</dbReference>
<dbReference type="HOGENOM" id="CLU_037612_2_0_9"/>
<dbReference type="InterPro" id="IPR027417">
    <property type="entry name" value="P-loop_NTPase"/>
</dbReference>
<proteinExistence type="predicted"/>
<dbReference type="STRING" id="553973.CLOHYLEM_07543"/>
<protein>
    <recommendedName>
        <fullName evidence="1">AAA domain-containing protein</fullName>
    </recommendedName>
</protein>
<gene>
    <name evidence="2" type="ORF">CLOHYLEM_07543</name>
</gene>
<name>C0C606_9FIRM</name>
<reference evidence="2" key="1">
    <citation type="submission" date="2009-02" db="EMBL/GenBank/DDBJ databases">
        <authorList>
            <person name="Fulton L."/>
            <person name="Clifton S."/>
            <person name="Fulton B."/>
            <person name="Xu J."/>
            <person name="Minx P."/>
            <person name="Pepin K.H."/>
            <person name="Johnson M."/>
            <person name="Bhonagiri V."/>
            <person name="Nash W.E."/>
            <person name="Mardis E.R."/>
            <person name="Wilson R.K."/>
        </authorList>
    </citation>
    <scope>NUCLEOTIDE SEQUENCE [LARGE SCALE GENOMIC DNA]</scope>
    <source>
        <strain evidence="2">DSM 15053</strain>
    </source>
</reference>
<dbReference type="Pfam" id="PF13614">
    <property type="entry name" value="AAA_31"/>
    <property type="match status" value="1"/>
</dbReference>
<keyword evidence="3" id="KW-1185">Reference proteome</keyword>
<dbReference type="eggNOG" id="COG1192">
    <property type="taxonomic scope" value="Bacteria"/>
</dbReference>
<evidence type="ECO:0000313" key="3">
    <source>
        <dbReference type="Proteomes" id="UP000004893"/>
    </source>
</evidence>
<dbReference type="EMBL" id="ABYI02000041">
    <property type="protein sequence ID" value="EEG72540.1"/>
    <property type="molecule type" value="Genomic_DNA"/>
</dbReference>
<dbReference type="Proteomes" id="UP000004893">
    <property type="component" value="Unassembled WGS sequence"/>
</dbReference>
<dbReference type="PANTHER" id="PTHR13696:SF52">
    <property type="entry name" value="PARA FAMILY PROTEIN CT_582"/>
    <property type="match status" value="1"/>
</dbReference>
<organism evidence="2 3">
    <name type="scientific">[Clostridium] hylemonae DSM 15053</name>
    <dbReference type="NCBI Taxonomy" id="553973"/>
    <lineage>
        <taxon>Bacteria</taxon>
        <taxon>Bacillati</taxon>
        <taxon>Bacillota</taxon>
        <taxon>Clostridia</taxon>
        <taxon>Lachnospirales</taxon>
        <taxon>Lachnospiraceae</taxon>
    </lineage>
</organism>
<dbReference type="AlphaFoldDB" id="C0C606"/>
<sequence>MAKIVELFNHKGGVSKTTTTFHLAWKLSQQGKKVLLVDGDSQCNLTGMFLGETFDEYYVNEATKNMNLKDAVKVAFTGRPQPIEAIECPIHIKNPNLYIIPGHMDLSEYESSLSLALNSNNAIVTLQNLPGSFYELIKKCCEKYGIDYVFIDMNPGLSAINQTFFSYADAFIVPANPDPFSTMALKTLKQTLPKWKRWALQAKEMFKDSAYPLPECEMKFIGEIIQRFNLRNHKAAKPYTGKITEIKTYIETEFVRELEKYDMVYDISSLIQAGVLTDRCLGEIPEFGALIQKANEAMLPVFDLSKEDMGTVGNVYDSMEEKRELFNDMYKKIVKVIMELV</sequence>
<dbReference type="Gene3D" id="3.40.50.300">
    <property type="entry name" value="P-loop containing nucleotide triphosphate hydrolases"/>
    <property type="match status" value="1"/>
</dbReference>
<dbReference type="OrthoDB" id="9791162at2"/>
<reference evidence="2" key="2">
    <citation type="submission" date="2013-06" db="EMBL/GenBank/DDBJ databases">
        <title>Draft genome sequence of Clostridium hylemonae (DSM 15053).</title>
        <authorList>
            <person name="Sudarsanam P."/>
            <person name="Ley R."/>
            <person name="Guruge J."/>
            <person name="Turnbaugh P.J."/>
            <person name="Mahowald M."/>
            <person name="Liep D."/>
            <person name="Gordon J."/>
        </authorList>
    </citation>
    <scope>NUCLEOTIDE SEQUENCE</scope>
    <source>
        <strain evidence="2">DSM 15053</strain>
    </source>
</reference>
<dbReference type="PANTHER" id="PTHR13696">
    <property type="entry name" value="P-LOOP CONTAINING NUCLEOSIDE TRIPHOSPHATE HYDROLASE"/>
    <property type="match status" value="1"/>
</dbReference>
<dbReference type="SUPFAM" id="SSF52540">
    <property type="entry name" value="P-loop containing nucleoside triphosphate hydrolases"/>
    <property type="match status" value="1"/>
</dbReference>
<dbReference type="CDD" id="cd02042">
    <property type="entry name" value="ParAB_family"/>
    <property type="match status" value="1"/>
</dbReference>
<evidence type="ECO:0000259" key="1">
    <source>
        <dbReference type="Pfam" id="PF13614"/>
    </source>
</evidence>
<dbReference type="InterPro" id="IPR050678">
    <property type="entry name" value="DNA_Partitioning_ATPase"/>
</dbReference>
<evidence type="ECO:0000313" key="2">
    <source>
        <dbReference type="EMBL" id="EEG72540.1"/>
    </source>
</evidence>
<accession>C0C606</accession>
<dbReference type="InterPro" id="IPR025669">
    <property type="entry name" value="AAA_dom"/>
</dbReference>
<feature type="domain" description="AAA" evidence="1">
    <location>
        <begin position="3"/>
        <end position="195"/>
    </location>
</feature>